<protein>
    <submittedName>
        <fullName evidence="1">Uncharacterized protein</fullName>
    </submittedName>
</protein>
<sequence length="214" mass="23963">MAARNSTSSYRIRSLVTLLYRYRVLSVDSVPGHRCYMQPCNLGYSCYGDQGLRFISASSRVYSQPKLEMVNNQNDQLVQPPSPAPSNSGFSTWVKWLLGSVLPLVLSLWKKNWTGLWSLEGKVEKVVEDVEDVAEVIEKVAATADNALATVADRLPDGSKLKEAALMAEHVSSITKKDAQYVENLIHKVEDLKQDLEDLETMVEPVVDKFKDNK</sequence>
<gene>
    <name evidence="1" type="ORF">Fot_45891</name>
</gene>
<dbReference type="PANTHER" id="PTHR33735:SF10">
    <property type="entry name" value="EXPRESSED PROTEIN"/>
    <property type="match status" value="1"/>
</dbReference>
<dbReference type="PANTHER" id="PTHR33735">
    <property type="entry name" value="EXPRESSED PROTEIN"/>
    <property type="match status" value="1"/>
</dbReference>
<evidence type="ECO:0000313" key="2">
    <source>
        <dbReference type="Proteomes" id="UP001604277"/>
    </source>
</evidence>
<evidence type="ECO:0000313" key="1">
    <source>
        <dbReference type="EMBL" id="KAL2476877.1"/>
    </source>
</evidence>
<accession>A0ABD1QKX6</accession>
<reference evidence="2" key="1">
    <citation type="submission" date="2024-07" db="EMBL/GenBank/DDBJ databases">
        <title>Two chromosome-level genome assemblies of Korean endemic species Abeliophyllum distichum and Forsythia ovata (Oleaceae).</title>
        <authorList>
            <person name="Jang H."/>
        </authorList>
    </citation>
    <scope>NUCLEOTIDE SEQUENCE [LARGE SCALE GENOMIC DNA]</scope>
</reference>
<proteinExistence type="predicted"/>
<dbReference type="EMBL" id="JBFOLJ010000014">
    <property type="protein sequence ID" value="KAL2476877.1"/>
    <property type="molecule type" value="Genomic_DNA"/>
</dbReference>
<organism evidence="1 2">
    <name type="scientific">Forsythia ovata</name>
    <dbReference type="NCBI Taxonomy" id="205694"/>
    <lineage>
        <taxon>Eukaryota</taxon>
        <taxon>Viridiplantae</taxon>
        <taxon>Streptophyta</taxon>
        <taxon>Embryophyta</taxon>
        <taxon>Tracheophyta</taxon>
        <taxon>Spermatophyta</taxon>
        <taxon>Magnoliopsida</taxon>
        <taxon>eudicotyledons</taxon>
        <taxon>Gunneridae</taxon>
        <taxon>Pentapetalae</taxon>
        <taxon>asterids</taxon>
        <taxon>lamiids</taxon>
        <taxon>Lamiales</taxon>
        <taxon>Oleaceae</taxon>
        <taxon>Forsythieae</taxon>
        <taxon>Forsythia</taxon>
    </lineage>
</organism>
<name>A0ABD1QKX6_9LAMI</name>
<dbReference type="Proteomes" id="UP001604277">
    <property type="component" value="Unassembled WGS sequence"/>
</dbReference>
<keyword evidence="2" id="KW-1185">Reference proteome</keyword>
<dbReference type="AlphaFoldDB" id="A0ABD1QKX6"/>
<comment type="caution">
    <text evidence="1">The sequence shown here is derived from an EMBL/GenBank/DDBJ whole genome shotgun (WGS) entry which is preliminary data.</text>
</comment>